<reference evidence="1 2" key="1">
    <citation type="journal article" date="2015" name="Stand. Genomic Sci.">
        <title>Genomic Encyclopedia of Bacterial and Archaeal Type Strains, Phase III: the genomes of soil and plant-associated and newly described type strains.</title>
        <authorList>
            <person name="Whitman W.B."/>
            <person name="Woyke T."/>
            <person name="Klenk H.P."/>
            <person name="Zhou Y."/>
            <person name="Lilburn T.G."/>
            <person name="Beck B.J."/>
            <person name="De Vos P."/>
            <person name="Vandamme P."/>
            <person name="Eisen J.A."/>
            <person name="Garrity G."/>
            <person name="Hugenholtz P."/>
            <person name="Kyrpides N.C."/>
        </authorList>
    </citation>
    <scope>NUCLEOTIDE SEQUENCE [LARGE SCALE GENOMIC DNA]</scope>
    <source>
        <strain evidence="1 2">CV2</strain>
    </source>
</reference>
<dbReference type="OrthoDB" id="7185309at2"/>
<dbReference type="Proteomes" id="UP000293519">
    <property type="component" value="Unassembled WGS sequence"/>
</dbReference>
<evidence type="ECO:0000313" key="1">
    <source>
        <dbReference type="EMBL" id="RZS59765.1"/>
    </source>
</evidence>
<evidence type="ECO:0000313" key="2">
    <source>
        <dbReference type="Proteomes" id="UP000293519"/>
    </source>
</evidence>
<dbReference type="AlphaFoldDB" id="A0A4Q7LXK7"/>
<dbReference type="RefSeq" id="WP_130484802.1">
    <property type="nucleotide sequence ID" value="NZ_SGWW01000001.1"/>
</dbReference>
<sequence length="105" mass="11203">MEITLQYFTGCPNWSIAAERLATIASERPDITVLHRLVDTFDDAEKLGFRGSPSILVDGVDPFADSSAPVGLACRVYSTPAGRAGAPTLEQLRMAITAQHDGVAL</sequence>
<name>A0A4Q7LXK7_9MICO</name>
<comment type="caution">
    <text evidence="1">The sequence shown here is derived from an EMBL/GenBank/DDBJ whole genome shotgun (WGS) entry which is preliminary data.</text>
</comment>
<gene>
    <name evidence="1" type="ORF">EV141_1000</name>
</gene>
<proteinExistence type="predicted"/>
<dbReference type="EMBL" id="SGWW01000001">
    <property type="protein sequence ID" value="RZS59765.1"/>
    <property type="molecule type" value="Genomic_DNA"/>
</dbReference>
<keyword evidence="2" id="KW-1185">Reference proteome</keyword>
<accession>A0A4Q7LXK7</accession>
<organism evidence="1 2">
    <name type="scientific">Microcella putealis</name>
    <dbReference type="NCBI Taxonomy" id="337005"/>
    <lineage>
        <taxon>Bacteria</taxon>
        <taxon>Bacillati</taxon>
        <taxon>Actinomycetota</taxon>
        <taxon>Actinomycetes</taxon>
        <taxon>Micrococcales</taxon>
        <taxon>Microbacteriaceae</taxon>
        <taxon>Microcella</taxon>
    </lineage>
</organism>
<evidence type="ECO:0008006" key="3">
    <source>
        <dbReference type="Google" id="ProtNLM"/>
    </source>
</evidence>
<protein>
    <recommendedName>
        <fullName evidence="3">Thioredoxin-like protein</fullName>
    </recommendedName>
</protein>